<evidence type="ECO:0000313" key="8">
    <source>
        <dbReference type="EMBL" id="KFM80781.1"/>
    </source>
</evidence>
<dbReference type="EC" id="2.7.7.7" evidence="2"/>
<comment type="similarity">
    <text evidence="1">Belongs to the eukaryotic-type primase small subunit family.</text>
</comment>
<sequence length="72" mass="8532">MIVEVNEGKQKIFCDEGVYSKNRNFRMYLSTKYGKKAPLVLSAHNQYRPSIKVESKDIDEIIFYDSLVTYYR</sequence>
<organism evidence="8 9">
    <name type="scientific">Stegodyphus mimosarum</name>
    <name type="common">African social velvet spider</name>
    <dbReference type="NCBI Taxonomy" id="407821"/>
    <lineage>
        <taxon>Eukaryota</taxon>
        <taxon>Metazoa</taxon>
        <taxon>Ecdysozoa</taxon>
        <taxon>Arthropoda</taxon>
        <taxon>Chelicerata</taxon>
        <taxon>Arachnida</taxon>
        <taxon>Araneae</taxon>
        <taxon>Araneomorphae</taxon>
        <taxon>Entelegynae</taxon>
        <taxon>Eresoidea</taxon>
        <taxon>Eresidae</taxon>
        <taxon>Stegodyphus</taxon>
    </lineage>
</organism>
<reference evidence="8 9" key="1">
    <citation type="submission" date="2013-11" db="EMBL/GenBank/DDBJ databases">
        <title>Genome sequencing of Stegodyphus mimosarum.</title>
        <authorList>
            <person name="Bechsgaard J."/>
        </authorList>
    </citation>
    <scope>NUCLEOTIDE SEQUENCE [LARGE SCALE GENOMIC DNA]</scope>
</reference>
<dbReference type="EMBL" id="KK121583">
    <property type="protein sequence ID" value="KFM80781.1"/>
    <property type="molecule type" value="Genomic_DNA"/>
</dbReference>
<dbReference type="GO" id="GO:0009411">
    <property type="term" value="P:response to UV"/>
    <property type="evidence" value="ECO:0007669"/>
    <property type="project" value="TreeGrafter"/>
</dbReference>
<evidence type="ECO:0000313" key="9">
    <source>
        <dbReference type="Proteomes" id="UP000054359"/>
    </source>
</evidence>
<evidence type="ECO:0000256" key="6">
    <source>
        <dbReference type="ARBA" id="ARBA00044768"/>
    </source>
</evidence>
<dbReference type="PANTHER" id="PTHR31399:SF0">
    <property type="entry name" value="DNA-DIRECTED PRIMASE_POLYMERASE PROTEIN"/>
    <property type="match status" value="1"/>
</dbReference>
<dbReference type="EC" id="2.7.7.102" evidence="6"/>
<name>A0A087UTU2_STEMI</name>
<dbReference type="GO" id="GO:0003682">
    <property type="term" value="F:chromatin binding"/>
    <property type="evidence" value="ECO:0007669"/>
    <property type="project" value="TreeGrafter"/>
</dbReference>
<gene>
    <name evidence="8" type="ORF">X975_01569</name>
</gene>
<keyword evidence="3" id="KW-0548">Nucleotidyltransferase</keyword>
<keyword evidence="3" id="KW-0808">Transferase</keyword>
<evidence type="ECO:0000256" key="7">
    <source>
        <dbReference type="ARBA" id="ARBA00047303"/>
    </source>
</evidence>
<evidence type="ECO:0000256" key="3">
    <source>
        <dbReference type="ARBA" id="ARBA00022932"/>
    </source>
</evidence>
<proteinExistence type="inferred from homology"/>
<dbReference type="InterPro" id="IPR044917">
    <property type="entry name" value="PRIMPOL"/>
</dbReference>
<evidence type="ECO:0000256" key="1">
    <source>
        <dbReference type="ARBA" id="ARBA00009762"/>
    </source>
</evidence>
<feature type="non-terminal residue" evidence="8">
    <location>
        <position position="72"/>
    </location>
</feature>
<accession>A0A087UTU2</accession>
<evidence type="ECO:0000256" key="2">
    <source>
        <dbReference type="ARBA" id="ARBA00012417"/>
    </source>
</evidence>
<keyword evidence="9" id="KW-1185">Reference proteome</keyword>
<dbReference type="OrthoDB" id="5988181at2759"/>
<evidence type="ECO:0000256" key="5">
    <source>
        <dbReference type="ARBA" id="ARBA00044677"/>
    </source>
</evidence>
<dbReference type="GO" id="GO:0003887">
    <property type="term" value="F:DNA-directed DNA polymerase activity"/>
    <property type="evidence" value="ECO:0007669"/>
    <property type="project" value="UniProtKB-KW"/>
</dbReference>
<comment type="catalytic activity">
    <reaction evidence="7">
        <text>DNA(n) + a 2'-deoxyribonucleoside 5'-triphosphate = DNA(n+1) + diphosphate</text>
        <dbReference type="Rhea" id="RHEA:22508"/>
        <dbReference type="Rhea" id="RHEA-COMP:17339"/>
        <dbReference type="Rhea" id="RHEA-COMP:17340"/>
        <dbReference type="ChEBI" id="CHEBI:33019"/>
        <dbReference type="ChEBI" id="CHEBI:61560"/>
        <dbReference type="ChEBI" id="CHEBI:173112"/>
        <dbReference type="EC" id="2.7.7.7"/>
    </reaction>
    <physiologicalReaction direction="left-to-right" evidence="7">
        <dbReference type="Rhea" id="RHEA:22509"/>
    </physiologicalReaction>
</comment>
<comment type="catalytic activity">
    <reaction evidence="5">
        <text>ssDNA + n NTP = ssDNA/pppN(pN)n-1 hybrid + (n-1) diphosphate.</text>
        <dbReference type="EC" id="2.7.7.102"/>
    </reaction>
</comment>
<dbReference type="Proteomes" id="UP000054359">
    <property type="component" value="Unassembled WGS sequence"/>
</dbReference>
<dbReference type="GO" id="GO:0005634">
    <property type="term" value="C:nucleus"/>
    <property type="evidence" value="ECO:0007669"/>
    <property type="project" value="TreeGrafter"/>
</dbReference>
<dbReference type="STRING" id="407821.A0A087UTU2"/>
<dbReference type="GO" id="GO:0006264">
    <property type="term" value="P:mitochondrial DNA replication"/>
    <property type="evidence" value="ECO:0007669"/>
    <property type="project" value="TreeGrafter"/>
</dbReference>
<evidence type="ECO:0000256" key="4">
    <source>
        <dbReference type="ARBA" id="ARBA00026139"/>
    </source>
</evidence>
<keyword evidence="3" id="KW-0239">DNA-directed DNA polymerase</keyword>
<protein>
    <recommendedName>
        <fullName evidence="4">DNA-directed primase/polymerase protein</fullName>
        <ecNumber evidence="6">2.7.7.102</ecNumber>
        <ecNumber evidence="2">2.7.7.7</ecNumber>
    </recommendedName>
</protein>
<dbReference type="GO" id="GO:0005759">
    <property type="term" value="C:mitochondrial matrix"/>
    <property type="evidence" value="ECO:0007669"/>
    <property type="project" value="TreeGrafter"/>
</dbReference>
<dbReference type="GO" id="GO:0042276">
    <property type="term" value="P:error-prone translesion synthesis"/>
    <property type="evidence" value="ECO:0007669"/>
    <property type="project" value="InterPro"/>
</dbReference>
<dbReference type="AlphaFoldDB" id="A0A087UTU2"/>
<dbReference type="PANTHER" id="PTHR31399">
    <property type="entry name" value="DNA-DIRECTED PRIMASE / POLYMERASE PROTEIN"/>
    <property type="match status" value="1"/>
</dbReference>
<dbReference type="GO" id="GO:0031297">
    <property type="term" value="P:replication fork processing"/>
    <property type="evidence" value="ECO:0007669"/>
    <property type="project" value="TreeGrafter"/>
</dbReference>